<accession>A0A9N9YT78</accession>
<reference evidence="1" key="1">
    <citation type="submission" date="2021-10" db="EMBL/GenBank/DDBJ databases">
        <authorList>
            <person name="Piombo E."/>
        </authorList>
    </citation>
    <scope>NUCLEOTIDE SEQUENCE</scope>
</reference>
<dbReference type="Proteomes" id="UP000696573">
    <property type="component" value="Unassembled WGS sequence"/>
</dbReference>
<comment type="caution">
    <text evidence="1">The sequence shown here is derived from an EMBL/GenBank/DDBJ whole genome shotgun (WGS) entry which is preliminary data.</text>
</comment>
<evidence type="ECO:0000313" key="1">
    <source>
        <dbReference type="EMBL" id="CAH0031388.1"/>
    </source>
</evidence>
<keyword evidence="2" id="KW-1185">Reference proteome</keyword>
<evidence type="ECO:0000313" key="2">
    <source>
        <dbReference type="Proteomes" id="UP000696573"/>
    </source>
</evidence>
<dbReference type="EMBL" id="CABFNQ020000741">
    <property type="protein sequence ID" value="CAH0031388.1"/>
    <property type="molecule type" value="Genomic_DNA"/>
</dbReference>
<sequence length="118" mass="13214">MGPGLEQWEGSLDAQGWLKKAKGGKQCWIAVIVGSHLNWVEHKKLDLLEEKHATVVAVINHGNRGGKVMLVWDSDRQVTPLGLRERAVTHIKSGPVKALYNALRDNGRNRPRTEYTIL</sequence>
<dbReference type="AlphaFoldDB" id="A0A9N9YT78"/>
<protein>
    <submittedName>
        <fullName evidence="1">Uncharacterized protein</fullName>
    </submittedName>
</protein>
<gene>
    <name evidence="1" type="ORF">CRHIZ90672A_00009859</name>
</gene>
<proteinExistence type="predicted"/>
<organism evidence="1 2">
    <name type="scientific">Clonostachys rhizophaga</name>
    <dbReference type="NCBI Taxonomy" id="160324"/>
    <lineage>
        <taxon>Eukaryota</taxon>
        <taxon>Fungi</taxon>
        <taxon>Dikarya</taxon>
        <taxon>Ascomycota</taxon>
        <taxon>Pezizomycotina</taxon>
        <taxon>Sordariomycetes</taxon>
        <taxon>Hypocreomycetidae</taxon>
        <taxon>Hypocreales</taxon>
        <taxon>Bionectriaceae</taxon>
        <taxon>Clonostachys</taxon>
    </lineage>
</organism>
<name>A0A9N9YT78_9HYPO</name>